<sequence>MCATTVLLAPGTAFASPEPPPDGAPAAAKSTQQLEKVRQRIETLYHRASVATEAYNAAKERTDKQSAQVEKVNKAIAKGEKKLEDLKSRMGAAARAQYRGGALSPEARVLLSDDPRQFLDRSTRAEEGRRAGQNLMSELTSTQETLDTRADDAAALWKKLESGRKKKASAAKEIKKQIKSAESLEAKLRSEERARLKKLEEAAARRAQAGWLESGAVKIKGGSGKASTQGEKAVAYATAQLGKPYVWGATGPSSFDCSGLTSQAWNAAGHAIPRTSQEQWKQLPQVDVKDMRPGDLIIYHADASHVGLYIGDGKVVHAPRPGRDVTVAGAGSMRILGVVRPDGAGE</sequence>
<dbReference type="OrthoDB" id="5177647at2"/>
<feature type="coiled-coil region" evidence="5">
    <location>
        <begin position="167"/>
        <end position="201"/>
    </location>
</feature>
<evidence type="ECO:0000313" key="9">
    <source>
        <dbReference type="Proteomes" id="UP000190539"/>
    </source>
</evidence>
<name>A0A1V4A867_9ACTN</name>
<feature type="region of interest" description="Disordered" evidence="6">
    <location>
        <begin position="9"/>
        <end position="34"/>
    </location>
</feature>
<dbReference type="InterPro" id="IPR000064">
    <property type="entry name" value="NLP_P60_dom"/>
</dbReference>
<dbReference type="Pfam" id="PF00877">
    <property type="entry name" value="NLPC_P60"/>
    <property type="match status" value="1"/>
</dbReference>
<dbReference type="PANTHER" id="PTHR47359">
    <property type="entry name" value="PEPTIDOGLYCAN DL-ENDOPEPTIDASE CWLO"/>
    <property type="match status" value="1"/>
</dbReference>
<proteinExistence type="inferred from homology"/>
<evidence type="ECO:0000313" key="8">
    <source>
        <dbReference type="EMBL" id="OON78823.1"/>
    </source>
</evidence>
<reference evidence="8 9" key="1">
    <citation type="submission" date="2017-02" db="EMBL/GenBank/DDBJ databases">
        <title>Draft Genome Sequence of Streptomyces tsukubaensis F601, a Producer of the immunosuppressant tacrolimus FK506.</title>
        <authorList>
            <person name="Zong G."/>
            <person name="Zhong C."/>
            <person name="Fu J."/>
            <person name="Qin R."/>
            <person name="Cao G."/>
        </authorList>
    </citation>
    <scope>NUCLEOTIDE SEQUENCE [LARGE SCALE GENOMIC DNA]</scope>
    <source>
        <strain evidence="8 9">F601</strain>
    </source>
</reference>
<dbReference type="InterPro" id="IPR051794">
    <property type="entry name" value="PG_Endopeptidase_C40"/>
</dbReference>
<evidence type="ECO:0000259" key="7">
    <source>
        <dbReference type="PROSITE" id="PS51935"/>
    </source>
</evidence>
<dbReference type="InterPro" id="IPR038765">
    <property type="entry name" value="Papain-like_cys_pep_sf"/>
</dbReference>
<dbReference type="EMBL" id="MVFC01000011">
    <property type="protein sequence ID" value="OON78823.1"/>
    <property type="molecule type" value="Genomic_DNA"/>
</dbReference>
<keyword evidence="4" id="KW-0788">Thiol protease</keyword>
<keyword evidence="9" id="KW-1185">Reference proteome</keyword>
<keyword evidence="5" id="KW-0175">Coiled coil</keyword>
<dbReference type="RefSeq" id="WP_077968744.1">
    <property type="nucleotide sequence ID" value="NZ_CP045178.1"/>
</dbReference>
<feature type="domain" description="NlpC/P60" evidence="7">
    <location>
        <begin position="227"/>
        <end position="346"/>
    </location>
</feature>
<dbReference type="Gene3D" id="3.90.1720.10">
    <property type="entry name" value="endopeptidase domain like (from Nostoc punctiforme)"/>
    <property type="match status" value="1"/>
</dbReference>
<accession>A0A1V4A867</accession>
<dbReference type="SUPFAM" id="SSF54001">
    <property type="entry name" value="Cysteine proteinases"/>
    <property type="match status" value="1"/>
</dbReference>
<keyword evidence="2" id="KW-0645">Protease</keyword>
<comment type="caution">
    <text evidence="8">The sequence shown here is derived from an EMBL/GenBank/DDBJ whole genome shotgun (WGS) entry which is preliminary data.</text>
</comment>
<dbReference type="GO" id="GO:0006508">
    <property type="term" value="P:proteolysis"/>
    <property type="evidence" value="ECO:0007669"/>
    <property type="project" value="UniProtKB-KW"/>
</dbReference>
<evidence type="ECO:0000256" key="5">
    <source>
        <dbReference type="SAM" id="Coils"/>
    </source>
</evidence>
<comment type="similarity">
    <text evidence="1">Belongs to the peptidase C40 family.</text>
</comment>
<gene>
    <name evidence="8" type="ORF">B1H18_15770</name>
</gene>
<evidence type="ECO:0000256" key="2">
    <source>
        <dbReference type="ARBA" id="ARBA00022670"/>
    </source>
</evidence>
<dbReference type="Gene3D" id="6.10.250.3150">
    <property type="match status" value="1"/>
</dbReference>
<dbReference type="AlphaFoldDB" id="A0A1V4A867"/>
<evidence type="ECO:0000256" key="3">
    <source>
        <dbReference type="ARBA" id="ARBA00022801"/>
    </source>
</evidence>
<dbReference type="Proteomes" id="UP000190539">
    <property type="component" value="Unassembled WGS sequence"/>
</dbReference>
<dbReference type="PANTHER" id="PTHR47359:SF3">
    <property type="entry name" value="NLP_P60 DOMAIN-CONTAINING PROTEIN-RELATED"/>
    <property type="match status" value="1"/>
</dbReference>
<protein>
    <submittedName>
        <fullName evidence="8">Glycoside hydrolase</fullName>
    </submittedName>
</protein>
<dbReference type="GO" id="GO:0008234">
    <property type="term" value="F:cysteine-type peptidase activity"/>
    <property type="evidence" value="ECO:0007669"/>
    <property type="project" value="UniProtKB-KW"/>
</dbReference>
<organism evidence="8 9">
    <name type="scientific">Streptomyces tsukubensis</name>
    <dbReference type="NCBI Taxonomy" id="83656"/>
    <lineage>
        <taxon>Bacteria</taxon>
        <taxon>Bacillati</taxon>
        <taxon>Actinomycetota</taxon>
        <taxon>Actinomycetes</taxon>
        <taxon>Kitasatosporales</taxon>
        <taxon>Streptomycetaceae</taxon>
        <taxon>Streptomyces</taxon>
    </lineage>
</organism>
<evidence type="ECO:0000256" key="1">
    <source>
        <dbReference type="ARBA" id="ARBA00007074"/>
    </source>
</evidence>
<dbReference type="PROSITE" id="PS51935">
    <property type="entry name" value="NLPC_P60"/>
    <property type="match status" value="1"/>
</dbReference>
<dbReference type="STRING" id="83656.B1H18_15770"/>
<evidence type="ECO:0000256" key="4">
    <source>
        <dbReference type="ARBA" id="ARBA00022807"/>
    </source>
</evidence>
<evidence type="ECO:0000256" key="6">
    <source>
        <dbReference type="SAM" id="MobiDB-lite"/>
    </source>
</evidence>
<keyword evidence="3 8" id="KW-0378">Hydrolase</keyword>